<evidence type="ECO:0000259" key="1">
    <source>
        <dbReference type="Pfam" id="PF06634"/>
    </source>
</evidence>
<dbReference type="Proteomes" id="UP001609219">
    <property type="component" value="Unassembled WGS sequence"/>
</dbReference>
<name>A0ABW7K7B7_9NOCA</name>
<dbReference type="EMBL" id="JBIMSP010000037">
    <property type="protein sequence ID" value="MFH5244159.1"/>
    <property type="molecule type" value="Genomic_DNA"/>
</dbReference>
<dbReference type="SUPFAM" id="SSF53335">
    <property type="entry name" value="S-adenosyl-L-methionine-dependent methyltransferases"/>
    <property type="match status" value="1"/>
</dbReference>
<comment type="caution">
    <text evidence="2">The sequence shown here is derived from an EMBL/GenBank/DDBJ whole genome shotgun (WGS) entry which is preliminary data.</text>
</comment>
<evidence type="ECO:0000313" key="4">
    <source>
        <dbReference type="Proteomes" id="UP001609176"/>
    </source>
</evidence>
<dbReference type="InterPro" id="IPR029063">
    <property type="entry name" value="SAM-dependent_MTases_sf"/>
</dbReference>
<proteinExistence type="predicted"/>
<evidence type="ECO:0000313" key="5">
    <source>
        <dbReference type="Proteomes" id="UP001609219"/>
    </source>
</evidence>
<reference evidence="4 5" key="1">
    <citation type="submission" date="2024-10" db="EMBL/GenBank/DDBJ databases">
        <authorList>
            <person name="Riesco R."/>
        </authorList>
    </citation>
    <scope>NUCLEOTIDE SEQUENCE [LARGE SCALE GENOMIC DNA]</scope>
    <source>
        <strain evidence="3 4">NCIMB 15448</strain>
        <strain evidence="2 5">NCIMB 15450</strain>
    </source>
</reference>
<evidence type="ECO:0000313" key="2">
    <source>
        <dbReference type="EMBL" id="MFH5230659.1"/>
    </source>
</evidence>
<dbReference type="EMBL" id="JBIMSN010000084">
    <property type="protein sequence ID" value="MFH5230659.1"/>
    <property type="molecule type" value="Genomic_DNA"/>
</dbReference>
<sequence length="930" mass="101511">MPTPAQHVVPRRKLIEVALPLEKINAESAREKSIRHGHPSTLHLWWARRPLAAARAVLFSQLVDDPSSFPDRFPTDEAVVAERKRLHNLIERLVVWENSNDHQLLREAHDEILKSTDGNPPPILDPFAGGGSIPLEAQRLGLEAHASDLNPVAVLINKALIEIPPKFAGRPPVFPGAAESQINSWPRATGLAEDVRRYGQWMRDEAEKRIGHLYPKAKLPDGSEATVIAWIWARTVTCPNPACGIAMPLVRSWWLGKKPGKEAYVIPKVVDGRVEFTIGHGLAGAPAVENDGTVGRNGAVCIGCGSAVELKYIRLEGQAGRIGARLMAIVAEGKRGRHYLDPDAAHEHAAKIGRPHNAPDGEIPPQAPSFRVQAYGFQRYTDLFTPRQLTALTTFSDLVAEARKKALADAREAGLPEGERLEACGNGAAAYADAVATYLGFAISRMTNKASTVCSWDSSPKMEAVRSVFARQALPMSWDFAESSPWGGSGGDYVEDLLWVGRVLDRTIAIGAAKSEQRDAVAAVGVGYLISTDPPYYDNIGYSDLSDFFYVWLRRSLQPIHPDLLSTMLVPKSEELVANPYRHGGKDGAHKFFEDGFREVFRRARESAIPDSPITVYYAFKQQDSSADGAASTGWETLLEGMIRSGWAITATWPMRSELSNRMLSQGTNALASSIVLALRPRPDDAATTDRRGFINALKDELPQALRELQQGAIAPVDLPQAAIGPGMAVFSRYSGVLADDGTKMTVRAALARINEILDEVLSEQEGDFDVDTRFAIAWFRQHGFDSGKFGDADNLARARNASLDHLERSGILTKPAGNVTLLSPEAIGAKYADNDYDPATDNLISTWEVVIHLTRVLTSKGVPAAAQLLSRVPASIDRDLCKELAFLMFAIAEDTKRTKIAVDFNALGTAWNDIVAESRTATTQLTLDT</sequence>
<dbReference type="RefSeq" id="WP_395125533.1">
    <property type="nucleotide sequence ID" value="NZ_JBIMSN010000084.1"/>
</dbReference>
<gene>
    <name evidence="3" type="ORF">ACHIPV_20095</name>
    <name evidence="2" type="ORF">ACHIRB_19110</name>
</gene>
<organism evidence="2 5">
    <name type="scientific">Antrihabitans spumae</name>
    <dbReference type="NCBI Taxonomy" id="3373370"/>
    <lineage>
        <taxon>Bacteria</taxon>
        <taxon>Bacillati</taxon>
        <taxon>Actinomycetota</taxon>
        <taxon>Actinomycetes</taxon>
        <taxon>Mycobacteriales</taxon>
        <taxon>Nocardiaceae</taxon>
        <taxon>Antrihabitans</taxon>
    </lineage>
</organism>
<protein>
    <submittedName>
        <fullName evidence="2">DUF1156 domain-containing protein</fullName>
    </submittedName>
</protein>
<dbReference type="Pfam" id="PF06634">
    <property type="entry name" value="DUF1156"/>
    <property type="match status" value="1"/>
</dbReference>
<evidence type="ECO:0000313" key="3">
    <source>
        <dbReference type="EMBL" id="MFH5244159.1"/>
    </source>
</evidence>
<accession>A0ABW7K7B7</accession>
<dbReference type="InterPro" id="IPR009537">
    <property type="entry name" value="DUF1156"/>
</dbReference>
<dbReference type="Proteomes" id="UP001609176">
    <property type="component" value="Unassembled WGS sequence"/>
</dbReference>
<keyword evidence="5" id="KW-1185">Reference proteome</keyword>
<feature type="domain" description="DUF1156" evidence="1">
    <location>
        <begin position="18"/>
        <end position="88"/>
    </location>
</feature>